<feature type="compositionally biased region" description="Basic and acidic residues" evidence="6">
    <location>
        <begin position="141"/>
        <end position="150"/>
    </location>
</feature>
<sequence>MDPNERKPLMGRRRSTFSRYIPVEDDNISIGQQSSSSTFGQSNTLLSGGGNDANTFRDLRKWDIHRKSSVSGDVPLSRSWVHRSSVGSTHNAHRPQYGSKGSHASHASHGSQGHVTRECLVDMERLGSRQRQNSSSTDDNDIFKDEEVFDSKPVTRRNSEPSSLDDVCFPLDAMDDDEVQKNWPDLEVLDEFLKEETERLQEEAAQEASQANMRYDLASSDDDSADASSGQVGFSYPIVTKVDAPLLGNKRINEAETLTGRLRPPKINPFAKNRSNTQFLNTINYPPHIVNSNPGHFRFTYFREDLDSTVHSPTISGLLQPGQRFADLFQYSEYSKEKQSKPSTTPNSYKEKESLKELTSKEPSPSLNDLDESEDHISPFWLDVLNPTEEEMKVLSKAFQVHPLTTEDIFLGETREKVELFKDYYFVCFRSFDIVQERIKMKKSNAESTKSESIKPATVWQKLFSRRQSLSRSEQSMKSESSSMRRRRKQLERERYQKKSGEKHKPKNNELEPLNVYIVVFRHAVLTFHFAPTPHPVNVRRRARLLREYLTVSADWIAYALIDDITDAFGPMIESIEDEVNDIEDSILRMHNDSDSSDEDSDDSDDDFDYKPLSMMRKQSTIDAKSLSSVRSASTKSTRSTNSNVIEWKKKGDLLKRIGETRARVMALLRLLVSKVDVIKGFAKRCNEQWEVAPRSEIGMYLGDIQDHIVTMVQSLNHYEKLLARSHSNYLAQINIDMTRVNNDMNDVLGKISLLGTVVLPMNIVTGLWGMNVLVPGQGIEDSLIWFWCITSGMFLFALCAYFYMKRISGFD</sequence>
<dbReference type="Gene3D" id="1.20.58.340">
    <property type="entry name" value="Magnesium transport protein CorA, transmembrane region"/>
    <property type="match status" value="2"/>
</dbReference>
<gene>
    <name evidence="8" type="primary">MNR2</name>
    <name evidence="8" type="ORF">BN1211_2579</name>
</gene>
<dbReference type="Pfam" id="PF01544">
    <property type="entry name" value="CorA"/>
    <property type="match status" value="2"/>
</dbReference>
<reference evidence="9" key="1">
    <citation type="journal article" date="2015" name="J. Biotechnol.">
        <title>The structure of the Cyberlindnera jadinii genome and its relation to Candida utilis analyzed by the occurrence of single nucleotide polymorphisms.</title>
        <authorList>
            <person name="Rupp O."/>
            <person name="Brinkrolf K."/>
            <person name="Buerth C."/>
            <person name="Kunigo M."/>
            <person name="Schneider J."/>
            <person name="Jaenicke S."/>
            <person name="Goesmann A."/>
            <person name="Puehler A."/>
            <person name="Jaeger K.-E."/>
            <person name="Ernst J.F."/>
        </authorList>
    </citation>
    <scope>NUCLEOTIDE SEQUENCE [LARGE SCALE GENOMIC DNA]</scope>
    <source>
        <strain evidence="9">ATCC 18201 / CBS 1600 / BCRC 20928 / JCM 3617 / NBRC 0987 / NRRL Y-1542</strain>
    </source>
</reference>
<name>A0A0H5C3L4_CYBJN</name>
<dbReference type="GO" id="GO:0015095">
    <property type="term" value="F:magnesium ion transmembrane transporter activity"/>
    <property type="evidence" value="ECO:0007669"/>
    <property type="project" value="InterPro"/>
</dbReference>
<comment type="similarity">
    <text evidence="2">Belongs to the CorA metal ion transporter (MIT) (TC 1.A.35) family.</text>
</comment>
<feature type="region of interest" description="Disordered" evidence="6">
    <location>
        <begin position="126"/>
        <end position="164"/>
    </location>
</feature>
<comment type="subcellular location">
    <subcellularLocation>
        <location evidence="1">Membrane</location>
        <topology evidence="1">Multi-pass membrane protein</topology>
    </subcellularLocation>
</comment>
<dbReference type="SUPFAM" id="SSF143865">
    <property type="entry name" value="CorA soluble domain-like"/>
    <property type="match status" value="1"/>
</dbReference>
<dbReference type="InterPro" id="IPR002523">
    <property type="entry name" value="MgTranspt_CorA/ZnTranspt_ZntB"/>
</dbReference>
<feature type="compositionally biased region" description="Low complexity" evidence="6">
    <location>
        <begin position="469"/>
        <end position="482"/>
    </location>
</feature>
<accession>A0A0H5C3L4</accession>
<organism evidence="8 9">
    <name type="scientific">Cyberlindnera jadinii (strain ATCC 18201 / CBS 1600 / BCRC 20928 / JCM 3617 / NBRC 0987 / NRRL Y-1542)</name>
    <name type="common">Torula yeast</name>
    <name type="synonym">Candida utilis</name>
    <dbReference type="NCBI Taxonomy" id="983966"/>
    <lineage>
        <taxon>Eukaryota</taxon>
        <taxon>Fungi</taxon>
        <taxon>Dikarya</taxon>
        <taxon>Ascomycota</taxon>
        <taxon>Saccharomycotina</taxon>
        <taxon>Saccharomycetes</taxon>
        <taxon>Phaffomycetales</taxon>
        <taxon>Phaffomycetaceae</taxon>
        <taxon>Cyberlindnera</taxon>
    </lineage>
</organism>
<feature type="transmembrane region" description="Helical" evidence="7">
    <location>
        <begin position="748"/>
        <end position="771"/>
    </location>
</feature>
<dbReference type="GO" id="GO:0010961">
    <property type="term" value="P:intracellular magnesium ion homeostasis"/>
    <property type="evidence" value="ECO:0007669"/>
    <property type="project" value="TreeGrafter"/>
</dbReference>
<dbReference type="PANTHER" id="PTHR21535:SF51">
    <property type="entry name" value="MANGANESE RESISTANCE PROTEIN MNR2"/>
    <property type="match status" value="1"/>
</dbReference>
<evidence type="ECO:0000313" key="9">
    <source>
        <dbReference type="Proteomes" id="UP000038830"/>
    </source>
</evidence>
<dbReference type="EMBL" id="CDQK01000003">
    <property type="protein sequence ID" value="CEP22272.1"/>
    <property type="molecule type" value="Genomic_DNA"/>
</dbReference>
<feature type="region of interest" description="Disordered" evidence="6">
    <location>
        <begin position="590"/>
        <end position="611"/>
    </location>
</feature>
<dbReference type="AlphaFoldDB" id="A0A0H5C3L4"/>
<feature type="compositionally biased region" description="Basic and acidic residues" evidence="6">
    <location>
        <begin position="349"/>
        <end position="360"/>
    </location>
</feature>
<dbReference type="InterPro" id="IPR045863">
    <property type="entry name" value="CorA_TM1_TM2"/>
</dbReference>
<dbReference type="InterPro" id="IPR045861">
    <property type="entry name" value="CorA_cytoplasmic_dom"/>
</dbReference>
<dbReference type="SUPFAM" id="SSF144083">
    <property type="entry name" value="Magnesium transport protein CorA, transmembrane region"/>
    <property type="match status" value="1"/>
</dbReference>
<keyword evidence="3 7" id="KW-0812">Transmembrane</keyword>
<dbReference type="PANTHER" id="PTHR21535">
    <property type="entry name" value="MAGNESIUM AND COBALT TRANSPORT PROTEIN/MITOCHONDRIAL IMPORT INNER MEMBRANE TRANSLOCASE SUBUNIT TIM8"/>
    <property type="match status" value="1"/>
</dbReference>
<proteinExistence type="inferred from homology"/>
<evidence type="ECO:0000256" key="5">
    <source>
        <dbReference type="ARBA" id="ARBA00023136"/>
    </source>
</evidence>
<keyword evidence="5 7" id="KW-0472">Membrane</keyword>
<feature type="region of interest" description="Disordered" evidence="6">
    <location>
        <begin position="469"/>
        <end position="508"/>
    </location>
</feature>
<dbReference type="InterPro" id="IPR044089">
    <property type="entry name" value="Alr1-like"/>
</dbReference>
<feature type="compositionally biased region" description="Acidic residues" evidence="6">
    <location>
        <begin position="595"/>
        <end position="608"/>
    </location>
</feature>
<keyword evidence="4 7" id="KW-1133">Transmembrane helix</keyword>
<protein>
    <submittedName>
        <fullName evidence="8">MNR2 protein</fullName>
    </submittedName>
</protein>
<feature type="compositionally biased region" description="Basic and acidic residues" evidence="6">
    <location>
        <begin position="491"/>
        <end position="500"/>
    </location>
</feature>
<evidence type="ECO:0000256" key="2">
    <source>
        <dbReference type="ARBA" id="ARBA00009765"/>
    </source>
</evidence>
<evidence type="ECO:0000256" key="6">
    <source>
        <dbReference type="SAM" id="MobiDB-lite"/>
    </source>
</evidence>
<feature type="compositionally biased region" description="Low complexity" evidence="6">
    <location>
        <begin position="98"/>
        <end position="114"/>
    </location>
</feature>
<dbReference type="CDD" id="cd12829">
    <property type="entry name" value="Alr1p-like"/>
    <property type="match status" value="1"/>
</dbReference>
<feature type="compositionally biased region" description="Low complexity" evidence="6">
    <location>
        <begin position="29"/>
        <end position="44"/>
    </location>
</feature>
<feature type="region of interest" description="Disordered" evidence="6">
    <location>
        <begin position="84"/>
        <end position="114"/>
    </location>
</feature>
<dbReference type="Gene3D" id="3.30.460.20">
    <property type="entry name" value="CorA soluble domain-like"/>
    <property type="match status" value="1"/>
</dbReference>
<dbReference type="FunFam" id="1.20.58.340:FF:000008">
    <property type="entry name" value="CorA family metal ion transporter"/>
    <property type="match status" value="1"/>
</dbReference>
<evidence type="ECO:0000256" key="7">
    <source>
        <dbReference type="SAM" id="Phobius"/>
    </source>
</evidence>
<feature type="region of interest" description="Disordered" evidence="6">
    <location>
        <begin position="29"/>
        <end position="51"/>
    </location>
</feature>
<dbReference type="GO" id="GO:0000329">
    <property type="term" value="C:fungal-type vacuole membrane"/>
    <property type="evidence" value="ECO:0007669"/>
    <property type="project" value="TreeGrafter"/>
</dbReference>
<feature type="region of interest" description="Disordered" evidence="6">
    <location>
        <begin position="336"/>
        <end position="372"/>
    </location>
</feature>
<feature type="transmembrane region" description="Helical" evidence="7">
    <location>
        <begin position="783"/>
        <end position="805"/>
    </location>
</feature>
<evidence type="ECO:0000256" key="3">
    <source>
        <dbReference type="ARBA" id="ARBA00022692"/>
    </source>
</evidence>
<evidence type="ECO:0000256" key="1">
    <source>
        <dbReference type="ARBA" id="ARBA00004141"/>
    </source>
</evidence>
<dbReference type="Proteomes" id="UP000038830">
    <property type="component" value="Unassembled WGS sequence"/>
</dbReference>
<evidence type="ECO:0000256" key="4">
    <source>
        <dbReference type="ARBA" id="ARBA00022989"/>
    </source>
</evidence>
<evidence type="ECO:0000313" key="8">
    <source>
        <dbReference type="EMBL" id="CEP22272.1"/>
    </source>
</evidence>